<keyword evidence="3" id="KW-1003">Cell membrane</keyword>
<reference evidence="15" key="1">
    <citation type="journal article" date="2016" name="Proc. Natl. Acad. Sci. U.S.A.">
        <title>Chromosome-level assembly of Arabidopsis thaliana Ler reveals the extent of translocation and inversion polymorphisms.</title>
        <authorList>
            <person name="Zapata L."/>
            <person name="Ding J."/>
            <person name="Willing E.M."/>
            <person name="Hartwig B."/>
            <person name="Bezdan D."/>
            <person name="Jiao W.B."/>
            <person name="Patel V."/>
            <person name="Velikkakam James G."/>
            <person name="Koornneef M."/>
            <person name="Ossowski S."/>
            <person name="Schneeberger K."/>
        </authorList>
    </citation>
    <scope>NUCLEOTIDE SEQUENCE [LARGE SCALE GENOMIC DNA]</scope>
    <source>
        <strain evidence="15">cv. Landsberg erecta</strain>
    </source>
</reference>
<keyword evidence="4" id="KW-0433">Leucine-rich repeat</keyword>
<evidence type="ECO:0000256" key="8">
    <source>
        <dbReference type="ARBA" id="ARBA00022989"/>
    </source>
</evidence>
<evidence type="ECO:0000313" key="14">
    <source>
        <dbReference type="EMBL" id="OAP15437.1"/>
    </source>
</evidence>
<dbReference type="Proteomes" id="UP000078284">
    <property type="component" value="Chromosome 1"/>
</dbReference>
<evidence type="ECO:0000313" key="15">
    <source>
        <dbReference type="Proteomes" id="UP000078284"/>
    </source>
</evidence>
<keyword evidence="11" id="KW-0325">Glycoprotein</keyword>
<dbReference type="ExpressionAtlas" id="A0A178WAI6">
    <property type="expression patterns" value="baseline and differential"/>
</dbReference>
<dbReference type="PRINTS" id="PR00019">
    <property type="entry name" value="LEURICHRPT"/>
</dbReference>
<evidence type="ECO:0000256" key="1">
    <source>
        <dbReference type="ARBA" id="ARBA00004251"/>
    </source>
</evidence>
<dbReference type="Pfam" id="PF08263">
    <property type="entry name" value="LRRNT_2"/>
    <property type="match status" value="1"/>
</dbReference>
<evidence type="ECO:0000256" key="12">
    <source>
        <dbReference type="SAM" id="SignalP"/>
    </source>
</evidence>
<keyword evidence="9" id="KW-0472">Membrane</keyword>
<dbReference type="EMBL" id="LUHQ01000001">
    <property type="protein sequence ID" value="OAP15437.1"/>
    <property type="molecule type" value="Genomic_DNA"/>
</dbReference>
<dbReference type="Pfam" id="PF13855">
    <property type="entry name" value="LRR_8"/>
    <property type="match status" value="1"/>
</dbReference>
<evidence type="ECO:0000256" key="4">
    <source>
        <dbReference type="ARBA" id="ARBA00022614"/>
    </source>
</evidence>
<sequence length="621" mass="69131">MEGKVFLGHNLIWVMLLMGQLHGYKSCIDEEKNALFELRNYMISRTEEGQSDSVLPAWTNNTTSDCCRWKGVACNRVSGRVTEISFGGLSLKDNSLLNISLLHPFEDVRSLNLSSSRCSGLFDDVEGYKSLRKLRKLEILDLASNKFNNSIFHFLGAATSLTTLFLRSNFMDGPFPAKELRDLTNLELLDLSRNRFNGSIPIQGICELKNLQELDLSQNQLVGHFPSCLTSLTGLRVLDLSSNKLTGTVPSALGSLQSLEYLSLFDNDFEGSFSFGSLANLSNLMVLKLCSKSSSLQVLSESSWKPKFQLSVIALRSCNMEKVPHFFLHQKDLRHVDLSDNNISGKLPSWLLANNTKLKVLLLQNNLFTSFQIPKSAHNLLFLDVSANDFNHLFPENIGWIFPHLRYLNISKNDFQGNLPSSLGNMNGIQYMDLSRNSFHGKLPRSFVNGCYSMAILKLSHNKLSGEIFPESTNFTNILGLFMDNNLFTGKIGQGLRSLINLELLDMSNNNLTGVIPSWIGELPSLTALLISDNFLKGDIPMSLFNKSSLQLLDLSANSLSGGIPPHHDSRNGVVLLLQDNKLSGTIPDTLLANVEILDLRNNRFSGKISEPDSSPVVWSK</sequence>
<dbReference type="InterPro" id="IPR001611">
    <property type="entry name" value="Leu-rich_rpt"/>
</dbReference>
<dbReference type="FunFam" id="3.80.10.10:FF:000041">
    <property type="entry name" value="LRR receptor-like serine/threonine-protein kinase ERECTA"/>
    <property type="match status" value="2"/>
</dbReference>
<proteinExistence type="inferred from homology"/>
<feature type="chain" id="PRO_5008095745" evidence="12">
    <location>
        <begin position="24"/>
        <end position="621"/>
    </location>
</feature>
<evidence type="ECO:0000256" key="6">
    <source>
        <dbReference type="ARBA" id="ARBA00022729"/>
    </source>
</evidence>
<dbReference type="InterPro" id="IPR051502">
    <property type="entry name" value="RLP_Defense_Trigger"/>
</dbReference>
<evidence type="ECO:0000256" key="10">
    <source>
        <dbReference type="ARBA" id="ARBA00023170"/>
    </source>
</evidence>
<accession>A0A178WAI6</accession>
<keyword evidence="10" id="KW-0675">Receptor</keyword>
<comment type="caution">
    <text evidence="14">The sequence shown here is derived from an EMBL/GenBank/DDBJ whole genome shotgun (WGS) entry which is preliminary data.</text>
</comment>
<dbReference type="InterPro" id="IPR003591">
    <property type="entry name" value="Leu-rich_rpt_typical-subtyp"/>
</dbReference>
<comment type="similarity">
    <text evidence="2">Belongs to the RLP family.</text>
</comment>
<evidence type="ECO:0000256" key="7">
    <source>
        <dbReference type="ARBA" id="ARBA00022737"/>
    </source>
</evidence>
<evidence type="ECO:0000256" key="11">
    <source>
        <dbReference type="ARBA" id="ARBA00023180"/>
    </source>
</evidence>
<comment type="subcellular location">
    <subcellularLocation>
        <location evidence="1">Cell membrane</location>
        <topology evidence="1">Single-pass type I membrane protein</topology>
    </subcellularLocation>
</comment>
<dbReference type="SUPFAM" id="SSF52058">
    <property type="entry name" value="L domain-like"/>
    <property type="match status" value="2"/>
</dbReference>
<evidence type="ECO:0000256" key="3">
    <source>
        <dbReference type="ARBA" id="ARBA00022475"/>
    </source>
</evidence>
<dbReference type="Gene3D" id="3.80.10.10">
    <property type="entry name" value="Ribonuclease Inhibitor"/>
    <property type="match status" value="3"/>
</dbReference>
<gene>
    <name evidence="14" type="ordered locus">AXX17_At1g68570</name>
</gene>
<dbReference type="PANTHER" id="PTHR48062">
    <property type="entry name" value="RECEPTOR-LIKE PROTEIN 14"/>
    <property type="match status" value="1"/>
</dbReference>
<evidence type="ECO:0000256" key="5">
    <source>
        <dbReference type="ARBA" id="ARBA00022692"/>
    </source>
</evidence>
<dbReference type="InterPro" id="IPR032675">
    <property type="entry name" value="LRR_dom_sf"/>
</dbReference>
<dbReference type="FunFam" id="3.80.10.10:FF:000383">
    <property type="entry name" value="Leucine-rich repeat receptor protein kinase EMS1"/>
    <property type="match status" value="1"/>
</dbReference>
<dbReference type="Pfam" id="PF00560">
    <property type="entry name" value="LRR_1"/>
    <property type="match status" value="6"/>
</dbReference>
<keyword evidence="6 12" id="KW-0732">Signal</keyword>
<evidence type="ECO:0000256" key="2">
    <source>
        <dbReference type="ARBA" id="ARBA00009592"/>
    </source>
</evidence>
<feature type="domain" description="Leucine-rich repeat-containing N-terminal plant-type" evidence="13">
    <location>
        <begin position="29"/>
        <end position="75"/>
    </location>
</feature>
<dbReference type="InterPro" id="IPR013210">
    <property type="entry name" value="LRR_N_plant-typ"/>
</dbReference>
<keyword evidence="8" id="KW-1133">Transmembrane helix</keyword>
<dbReference type="AlphaFoldDB" id="A0A178WAI6"/>
<dbReference type="GO" id="GO:0005886">
    <property type="term" value="C:plasma membrane"/>
    <property type="evidence" value="ECO:0007669"/>
    <property type="project" value="UniProtKB-SubCell"/>
</dbReference>
<evidence type="ECO:0000256" key="9">
    <source>
        <dbReference type="ARBA" id="ARBA00023136"/>
    </source>
</evidence>
<evidence type="ECO:0000259" key="13">
    <source>
        <dbReference type="Pfam" id="PF08263"/>
    </source>
</evidence>
<keyword evidence="7" id="KW-0677">Repeat</keyword>
<organism evidence="14 15">
    <name type="scientific">Arabidopsis thaliana</name>
    <name type="common">Mouse-ear cress</name>
    <dbReference type="NCBI Taxonomy" id="3702"/>
    <lineage>
        <taxon>Eukaryota</taxon>
        <taxon>Viridiplantae</taxon>
        <taxon>Streptophyta</taxon>
        <taxon>Embryophyta</taxon>
        <taxon>Tracheophyta</taxon>
        <taxon>Spermatophyta</taxon>
        <taxon>Magnoliopsida</taxon>
        <taxon>eudicotyledons</taxon>
        <taxon>Gunneridae</taxon>
        <taxon>Pentapetalae</taxon>
        <taxon>rosids</taxon>
        <taxon>malvids</taxon>
        <taxon>Brassicales</taxon>
        <taxon>Brassicaceae</taxon>
        <taxon>Camelineae</taxon>
        <taxon>Arabidopsis</taxon>
    </lineage>
</organism>
<dbReference type="SMART" id="SM00365">
    <property type="entry name" value="LRR_SD22"/>
    <property type="match status" value="4"/>
</dbReference>
<dbReference type="SMART" id="SM00369">
    <property type="entry name" value="LRR_TYP"/>
    <property type="match status" value="5"/>
</dbReference>
<protein>
    <submittedName>
        <fullName evidence="14">RLP15</fullName>
    </submittedName>
</protein>
<feature type="signal peptide" evidence="12">
    <location>
        <begin position="1"/>
        <end position="23"/>
    </location>
</feature>
<dbReference type="PANTHER" id="PTHR48062:SF7">
    <property type="entry name" value="RECEPTOR-LIKE PROTEIN 15"/>
    <property type="match status" value="1"/>
</dbReference>
<keyword evidence="5" id="KW-0812">Transmembrane</keyword>
<name>A0A178WAI6_ARATH</name>